<sequence length="450" mass="50361">MDGRLSPALQTSSPARRNSSSSQALTVYSQAPRKKPNKILRSVKAAVKKFTNIIIFRSKGAKPKSTTPDTSSIHRRDVSYSASAPSTETNITSTSTLRHSESYGSSTSLNAQLGTFNFSIKDIHEATGKFSSKYEIGKGGFGIVYKGRFRDGSLVAIKRAKQSIYNPSLSKEFKNEVLTLSRIEHQNLVRLFGYLEHGDERILVLEYVGNGTLKDHLDGRMGNVLEMAERLDIAIDVAHAVTYLHTYTELTIIHRDIKPSNILITEKLKAKVSDFGLARLASEDPGATHISTQAKGTAGYMDPEYLRTYQLTEKSDVYSFGVLLVELVSGRHPIEQNRPAKERSTVKWAMQKLKEREAVLVMDPSVRRNPASTYAAEAMLKLARQCVAPTRQLRPSMKRCVEVLWEIRKNHRDRVASSTPRRASANFADKKQPARPQHDEDGDRHKYISV</sequence>
<dbReference type="Gene3D" id="3.30.200.20">
    <property type="entry name" value="Phosphorylase Kinase, domain 1"/>
    <property type="match status" value="1"/>
</dbReference>
<dbReference type="GO" id="GO:0005524">
    <property type="term" value="F:ATP binding"/>
    <property type="evidence" value="ECO:0007669"/>
    <property type="project" value="UniProtKB-UniRule"/>
</dbReference>
<dbReference type="PROSITE" id="PS00107">
    <property type="entry name" value="PROTEIN_KINASE_ATP"/>
    <property type="match status" value="1"/>
</dbReference>
<evidence type="ECO:0000256" key="2">
    <source>
        <dbReference type="ARBA" id="ARBA00022527"/>
    </source>
</evidence>
<dbReference type="EnsemblPlants" id="Kaladp0075s0062.1.v1.1">
    <property type="protein sequence ID" value="Kaladp0075s0062.1.v1.1"/>
    <property type="gene ID" value="Kaladp0075s0062.v1.1"/>
</dbReference>
<comment type="catalytic activity">
    <reaction evidence="7">
        <text>L-threonyl-[protein] + ATP = O-phospho-L-threonyl-[protein] + ADP + H(+)</text>
        <dbReference type="Rhea" id="RHEA:46608"/>
        <dbReference type="Rhea" id="RHEA-COMP:11060"/>
        <dbReference type="Rhea" id="RHEA-COMP:11605"/>
        <dbReference type="ChEBI" id="CHEBI:15378"/>
        <dbReference type="ChEBI" id="CHEBI:30013"/>
        <dbReference type="ChEBI" id="CHEBI:30616"/>
        <dbReference type="ChEBI" id="CHEBI:61977"/>
        <dbReference type="ChEBI" id="CHEBI:456216"/>
        <dbReference type="EC" id="2.7.11.1"/>
    </reaction>
</comment>
<dbReference type="Proteomes" id="UP000594263">
    <property type="component" value="Unplaced"/>
</dbReference>
<dbReference type="PROSITE" id="PS00108">
    <property type="entry name" value="PROTEIN_KINASE_ST"/>
    <property type="match status" value="1"/>
</dbReference>
<dbReference type="Pfam" id="PF00069">
    <property type="entry name" value="Pkinase"/>
    <property type="match status" value="1"/>
</dbReference>
<feature type="region of interest" description="Disordered" evidence="11">
    <location>
        <begin position="61"/>
        <end position="90"/>
    </location>
</feature>
<evidence type="ECO:0000313" key="14">
    <source>
        <dbReference type="Proteomes" id="UP000594263"/>
    </source>
</evidence>
<dbReference type="PANTHER" id="PTHR46008">
    <property type="entry name" value="LEAF RUST 10 DISEASE-RESISTANCE LOCUS RECEPTOR-LIKE PROTEIN KINASE-LIKE 1.4"/>
    <property type="match status" value="1"/>
</dbReference>
<comment type="catalytic activity">
    <reaction evidence="8">
        <text>L-seryl-[protein] + ATP = O-phospho-L-seryl-[protein] + ADP + H(+)</text>
        <dbReference type="Rhea" id="RHEA:17989"/>
        <dbReference type="Rhea" id="RHEA-COMP:9863"/>
        <dbReference type="Rhea" id="RHEA-COMP:11604"/>
        <dbReference type="ChEBI" id="CHEBI:15378"/>
        <dbReference type="ChEBI" id="CHEBI:29999"/>
        <dbReference type="ChEBI" id="CHEBI:30616"/>
        <dbReference type="ChEBI" id="CHEBI:83421"/>
        <dbReference type="ChEBI" id="CHEBI:456216"/>
        <dbReference type="EC" id="2.7.11.1"/>
    </reaction>
</comment>
<dbReference type="AlphaFoldDB" id="A0A7N1A3Q4"/>
<reference evidence="13" key="1">
    <citation type="submission" date="2021-01" db="UniProtKB">
        <authorList>
            <consortium name="EnsemblPlants"/>
        </authorList>
    </citation>
    <scope>IDENTIFICATION</scope>
</reference>
<evidence type="ECO:0000256" key="6">
    <source>
        <dbReference type="ARBA" id="ARBA00022840"/>
    </source>
</evidence>
<dbReference type="Gramene" id="Kaladp0075s0062.1.v1.1">
    <property type="protein sequence ID" value="Kaladp0075s0062.1.v1.1"/>
    <property type="gene ID" value="Kaladp0075s0062.v1.1"/>
</dbReference>
<evidence type="ECO:0000256" key="1">
    <source>
        <dbReference type="ARBA" id="ARBA00012513"/>
    </source>
</evidence>
<dbReference type="Gene3D" id="1.10.510.10">
    <property type="entry name" value="Transferase(Phosphotransferase) domain 1"/>
    <property type="match status" value="1"/>
</dbReference>
<evidence type="ECO:0000313" key="13">
    <source>
        <dbReference type="EnsemblPlants" id="Kaladp0075s0062.1.v1.1"/>
    </source>
</evidence>
<keyword evidence="5" id="KW-0418">Kinase</keyword>
<feature type="region of interest" description="Disordered" evidence="11">
    <location>
        <begin position="412"/>
        <end position="450"/>
    </location>
</feature>
<dbReference type="SUPFAM" id="SSF56112">
    <property type="entry name" value="Protein kinase-like (PK-like)"/>
    <property type="match status" value="1"/>
</dbReference>
<feature type="compositionally biased region" description="Low complexity" evidence="11">
    <location>
        <begin position="12"/>
        <end position="22"/>
    </location>
</feature>
<proteinExistence type="inferred from homology"/>
<keyword evidence="4 9" id="KW-0547">Nucleotide-binding</keyword>
<keyword evidence="14" id="KW-1185">Reference proteome</keyword>
<evidence type="ECO:0000256" key="4">
    <source>
        <dbReference type="ARBA" id="ARBA00022741"/>
    </source>
</evidence>
<dbReference type="GO" id="GO:0004674">
    <property type="term" value="F:protein serine/threonine kinase activity"/>
    <property type="evidence" value="ECO:0007669"/>
    <property type="project" value="UniProtKB-KW"/>
</dbReference>
<keyword evidence="3" id="KW-0808">Transferase</keyword>
<protein>
    <recommendedName>
        <fullName evidence="1">non-specific serine/threonine protein kinase</fullName>
        <ecNumber evidence="1">2.7.11.1</ecNumber>
    </recommendedName>
</protein>
<dbReference type="OMA" id="WRIRKDY"/>
<evidence type="ECO:0000259" key="12">
    <source>
        <dbReference type="PROSITE" id="PS50011"/>
    </source>
</evidence>
<keyword evidence="6 9" id="KW-0067">ATP-binding</keyword>
<comment type="similarity">
    <text evidence="10">Belongs to the protein kinase superfamily.</text>
</comment>
<feature type="compositionally biased region" description="Polar residues" evidence="11">
    <location>
        <begin position="80"/>
        <end position="90"/>
    </location>
</feature>
<feature type="domain" description="Protein kinase" evidence="12">
    <location>
        <begin position="130"/>
        <end position="406"/>
    </location>
</feature>
<evidence type="ECO:0000256" key="7">
    <source>
        <dbReference type="ARBA" id="ARBA00047899"/>
    </source>
</evidence>
<dbReference type="InterPro" id="IPR000719">
    <property type="entry name" value="Prot_kinase_dom"/>
</dbReference>
<accession>A0A7N1A3Q4</accession>
<dbReference type="InterPro" id="IPR017441">
    <property type="entry name" value="Protein_kinase_ATP_BS"/>
</dbReference>
<organism evidence="13 14">
    <name type="scientific">Kalanchoe fedtschenkoi</name>
    <name type="common">Lavender scallops</name>
    <name type="synonym">South American air plant</name>
    <dbReference type="NCBI Taxonomy" id="63787"/>
    <lineage>
        <taxon>Eukaryota</taxon>
        <taxon>Viridiplantae</taxon>
        <taxon>Streptophyta</taxon>
        <taxon>Embryophyta</taxon>
        <taxon>Tracheophyta</taxon>
        <taxon>Spermatophyta</taxon>
        <taxon>Magnoliopsida</taxon>
        <taxon>eudicotyledons</taxon>
        <taxon>Gunneridae</taxon>
        <taxon>Pentapetalae</taxon>
        <taxon>Saxifragales</taxon>
        <taxon>Crassulaceae</taxon>
        <taxon>Kalanchoe</taxon>
    </lineage>
</organism>
<evidence type="ECO:0000256" key="11">
    <source>
        <dbReference type="SAM" id="MobiDB-lite"/>
    </source>
</evidence>
<feature type="binding site" evidence="9">
    <location>
        <position position="158"/>
    </location>
    <ligand>
        <name>ATP</name>
        <dbReference type="ChEBI" id="CHEBI:30616"/>
    </ligand>
</feature>
<evidence type="ECO:0000256" key="8">
    <source>
        <dbReference type="ARBA" id="ARBA00048679"/>
    </source>
</evidence>
<dbReference type="InterPro" id="IPR011009">
    <property type="entry name" value="Kinase-like_dom_sf"/>
</dbReference>
<feature type="compositionally biased region" description="Basic and acidic residues" evidence="11">
    <location>
        <begin position="428"/>
        <end position="450"/>
    </location>
</feature>
<dbReference type="InterPro" id="IPR008271">
    <property type="entry name" value="Ser/Thr_kinase_AS"/>
</dbReference>
<feature type="region of interest" description="Disordered" evidence="11">
    <location>
        <begin position="1"/>
        <end position="33"/>
    </location>
</feature>
<evidence type="ECO:0000256" key="5">
    <source>
        <dbReference type="ARBA" id="ARBA00022777"/>
    </source>
</evidence>
<dbReference type="EC" id="2.7.11.1" evidence="1"/>
<evidence type="ECO:0000256" key="3">
    <source>
        <dbReference type="ARBA" id="ARBA00022679"/>
    </source>
</evidence>
<name>A0A7N1A3Q4_KALFE</name>
<evidence type="ECO:0000256" key="9">
    <source>
        <dbReference type="PROSITE-ProRule" id="PRU10141"/>
    </source>
</evidence>
<dbReference type="CDD" id="cd14066">
    <property type="entry name" value="STKc_IRAK"/>
    <property type="match status" value="1"/>
</dbReference>
<evidence type="ECO:0000256" key="10">
    <source>
        <dbReference type="RuleBase" id="RU000304"/>
    </source>
</evidence>
<dbReference type="PANTHER" id="PTHR46008:SF48">
    <property type="entry name" value="PROTEIN KINASE DOMAIN-CONTAINING PROTEIN"/>
    <property type="match status" value="1"/>
</dbReference>
<dbReference type="PROSITE" id="PS50011">
    <property type="entry name" value="PROTEIN_KINASE_DOM"/>
    <property type="match status" value="1"/>
</dbReference>
<dbReference type="FunFam" id="1.10.510.10:FF:000300">
    <property type="entry name" value="Calmodulin-binding receptor-like cytoplasmic kinase 3"/>
    <property type="match status" value="1"/>
</dbReference>
<keyword evidence="2 10" id="KW-0723">Serine/threonine-protein kinase</keyword>
<dbReference type="SMART" id="SM00220">
    <property type="entry name" value="S_TKc"/>
    <property type="match status" value="1"/>
</dbReference>